<proteinExistence type="predicted"/>
<sequence length="53" mass="6190">MLEAGLLDPDMIFHFGSGIGPVWSWRIIKPFAECIRALTNRPYYMRGFEHYAD</sequence>
<accession>X1MJ18</accession>
<protein>
    <submittedName>
        <fullName evidence="1">Uncharacterized protein</fullName>
    </submittedName>
</protein>
<comment type="caution">
    <text evidence="1">The sequence shown here is derived from an EMBL/GenBank/DDBJ whole genome shotgun (WGS) entry which is preliminary data.</text>
</comment>
<gene>
    <name evidence="1" type="ORF">S06H3_13467</name>
</gene>
<dbReference type="AlphaFoldDB" id="X1MJ18"/>
<name>X1MJ18_9ZZZZ</name>
<organism evidence="1">
    <name type="scientific">marine sediment metagenome</name>
    <dbReference type="NCBI Taxonomy" id="412755"/>
    <lineage>
        <taxon>unclassified sequences</taxon>
        <taxon>metagenomes</taxon>
        <taxon>ecological metagenomes</taxon>
    </lineage>
</organism>
<dbReference type="EMBL" id="BARV01006575">
    <property type="protein sequence ID" value="GAI14710.1"/>
    <property type="molecule type" value="Genomic_DNA"/>
</dbReference>
<evidence type="ECO:0000313" key="1">
    <source>
        <dbReference type="EMBL" id="GAI14710.1"/>
    </source>
</evidence>
<reference evidence="1" key="1">
    <citation type="journal article" date="2014" name="Front. Microbiol.">
        <title>High frequency of phylogenetically diverse reductive dehalogenase-homologous genes in deep subseafloor sedimentary metagenomes.</title>
        <authorList>
            <person name="Kawai M."/>
            <person name="Futagami T."/>
            <person name="Toyoda A."/>
            <person name="Takaki Y."/>
            <person name="Nishi S."/>
            <person name="Hori S."/>
            <person name="Arai W."/>
            <person name="Tsubouchi T."/>
            <person name="Morono Y."/>
            <person name="Uchiyama I."/>
            <person name="Ito T."/>
            <person name="Fujiyama A."/>
            <person name="Inagaki F."/>
            <person name="Takami H."/>
        </authorList>
    </citation>
    <scope>NUCLEOTIDE SEQUENCE</scope>
    <source>
        <strain evidence="1">Expedition CK06-06</strain>
    </source>
</reference>